<comment type="catalytic activity">
    <reaction evidence="12">
        <text>L-seryl-[protein] + ATP = O-phospho-L-seryl-[protein] + ADP + H(+)</text>
        <dbReference type="Rhea" id="RHEA:17989"/>
        <dbReference type="Rhea" id="RHEA-COMP:9863"/>
        <dbReference type="Rhea" id="RHEA-COMP:11604"/>
        <dbReference type="ChEBI" id="CHEBI:15378"/>
        <dbReference type="ChEBI" id="CHEBI:29999"/>
        <dbReference type="ChEBI" id="CHEBI:30616"/>
        <dbReference type="ChEBI" id="CHEBI:83421"/>
        <dbReference type="ChEBI" id="CHEBI:456216"/>
        <dbReference type="EC" id="2.7.11.25"/>
    </reaction>
</comment>
<dbReference type="RefSeq" id="XP_015877736.3">
    <property type="nucleotide sequence ID" value="XM_016022250.4"/>
</dbReference>
<dbReference type="GO" id="GO:0009738">
    <property type="term" value="P:abscisic acid-activated signaling pathway"/>
    <property type="evidence" value="ECO:0007669"/>
    <property type="project" value="UniProtKB-KW"/>
</dbReference>
<evidence type="ECO:0000313" key="17">
    <source>
        <dbReference type="RefSeq" id="XP_015877736.3"/>
    </source>
</evidence>
<evidence type="ECO:0000256" key="3">
    <source>
        <dbReference type="ARBA" id="ARBA00022527"/>
    </source>
</evidence>
<dbReference type="Pfam" id="PF00069">
    <property type="entry name" value="Pkinase"/>
    <property type="match status" value="1"/>
</dbReference>
<dbReference type="CDD" id="cd06606">
    <property type="entry name" value="STKc_MAPKKK"/>
    <property type="match status" value="1"/>
</dbReference>
<dbReference type="InterPro" id="IPR017441">
    <property type="entry name" value="Protein_kinase_ATP_BS"/>
</dbReference>
<feature type="domain" description="Protein kinase" evidence="15">
    <location>
        <begin position="3"/>
        <end position="254"/>
    </location>
</feature>
<comment type="subcellular location">
    <subcellularLocation>
        <location evidence="1">Nucleus</location>
    </subcellularLocation>
</comment>
<dbReference type="InterPro" id="IPR000719">
    <property type="entry name" value="Prot_kinase_dom"/>
</dbReference>
<evidence type="ECO:0000256" key="12">
    <source>
        <dbReference type="ARBA" id="ARBA00048329"/>
    </source>
</evidence>
<evidence type="ECO:0000256" key="11">
    <source>
        <dbReference type="ARBA" id="ARBA00047559"/>
    </source>
</evidence>
<dbReference type="PROSITE" id="PS50011">
    <property type="entry name" value="PROTEIN_KINASE_DOM"/>
    <property type="match status" value="1"/>
</dbReference>
<dbReference type="SUPFAM" id="SSF56112">
    <property type="entry name" value="Protein kinase-like (PK-like)"/>
    <property type="match status" value="1"/>
</dbReference>
<dbReference type="AlphaFoldDB" id="A0A6P3ZEX4"/>
<organism evidence="16 17">
    <name type="scientific">Ziziphus jujuba</name>
    <name type="common">Chinese jujube</name>
    <name type="synonym">Ziziphus sativa</name>
    <dbReference type="NCBI Taxonomy" id="326968"/>
    <lineage>
        <taxon>Eukaryota</taxon>
        <taxon>Viridiplantae</taxon>
        <taxon>Streptophyta</taxon>
        <taxon>Embryophyta</taxon>
        <taxon>Tracheophyta</taxon>
        <taxon>Spermatophyta</taxon>
        <taxon>Magnoliopsida</taxon>
        <taxon>eudicotyledons</taxon>
        <taxon>Gunneridae</taxon>
        <taxon>Pentapetalae</taxon>
        <taxon>rosids</taxon>
        <taxon>fabids</taxon>
        <taxon>Rosales</taxon>
        <taxon>Rhamnaceae</taxon>
        <taxon>Paliureae</taxon>
        <taxon>Ziziphus</taxon>
    </lineage>
</organism>
<dbReference type="PANTHER" id="PTHR48011:SF4">
    <property type="entry name" value="MITOGEN-ACTIVATED PROTEIN KINASE KINASE KINASE 19"/>
    <property type="match status" value="1"/>
</dbReference>
<dbReference type="PANTHER" id="PTHR48011">
    <property type="entry name" value="CCR4-NOT TRANSCRIPTIONAL COMPLEX SUBUNIT CAF120-RELATED"/>
    <property type="match status" value="1"/>
</dbReference>
<keyword evidence="8 17" id="KW-0418">Kinase</keyword>
<gene>
    <name evidence="17" type="primary">LOC107414154</name>
</gene>
<dbReference type="GeneID" id="107414154"/>
<evidence type="ECO:0000256" key="8">
    <source>
        <dbReference type="ARBA" id="ARBA00022777"/>
    </source>
</evidence>
<evidence type="ECO:0000256" key="4">
    <source>
        <dbReference type="ARBA" id="ARBA00022553"/>
    </source>
</evidence>
<dbReference type="EC" id="2.7.11.25" evidence="2"/>
<dbReference type="InterPro" id="IPR011009">
    <property type="entry name" value="Kinase-like_dom_sf"/>
</dbReference>
<keyword evidence="5" id="KW-0808">Transferase</keyword>
<feature type="binding site" evidence="13">
    <location>
        <position position="32"/>
    </location>
    <ligand>
        <name>ATP</name>
        <dbReference type="ChEBI" id="CHEBI:30616"/>
    </ligand>
</feature>
<keyword evidence="9 13" id="KW-0067">ATP-binding</keyword>
<evidence type="ECO:0000256" key="1">
    <source>
        <dbReference type="ARBA" id="ARBA00004123"/>
    </source>
</evidence>
<keyword evidence="4" id="KW-0597">Phosphoprotein</keyword>
<evidence type="ECO:0000313" key="16">
    <source>
        <dbReference type="Proteomes" id="UP001652623"/>
    </source>
</evidence>
<dbReference type="GO" id="GO:0019901">
    <property type="term" value="F:protein kinase binding"/>
    <property type="evidence" value="ECO:0007669"/>
    <property type="project" value="UniProtKB-ARBA"/>
</dbReference>
<dbReference type="GO" id="GO:0006970">
    <property type="term" value="P:response to osmotic stress"/>
    <property type="evidence" value="ECO:0007669"/>
    <property type="project" value="UniProtKB-ARBA"/>
</dbReference>
<name>A0A6P3ZEX4_ZIZJJ</name>
<dbReference type="Gene3D" id="1.10.510.10">
    <property type="entry name" value="Transferase(Phosphotransferase) domain 1"/>
    <property type="match status" value="1"/>
</dbReference>
<evidence type="ECO:0000256" key="9">
    <source>
        <dbReference type="ARBA" id="ARBA00022840"/>
    </source>
</evidence>
<evidence type="ECO:0000256" key="5">
    <source>
        <dbReference type="ARBA" id="ARBA00022679"/>
    </source>
</evidence>
<keyword evidence="7 13" id="KW-0547">Nucleotide-binding</keyword>
<comment type="catalytic activity">
    <reaction evidence="11">
        <text>L-threonyl-[protein] + ATP = O-phospho-L-threonyl-[protein] + ADP + H(+)</text>
        <dbReference type="Rhea" id="RHEA:46608"/>
        <dbReference type="Rhea" id="RHEA-COMP:11060"/>
        <dbReference type="Rhea" id="RHEA-COMP:11605"/>
        <dbReference type="ChEBI" id="CHEBI:15378"/>
        <dbReference type="ChEBI" id="CHEBI:30013"/>
        <dbReference type="ChEBI" id="CHEBI:30616"/>
        <dbReference type="ChEBI" id="CHEBI:61977"/>
        <dbReference type="ChEBI" id="CHEBI:456216"/>
        <dbReference type="EC" id="2.7.11.25"/>
    </reaction>
</comment>
<keyword evidence="3 14" id="KW-0723">Serine/threonine-protein kinase</keyword>
<dbReference type="GO" id="GO:0005634">
    <property type="term" value="C:nucleus"/>
    <property type="evidence" value="ECO:0007669"/>
    <property type="project" value="UniProtKB-SubCell"/>
</dbReference>
<dbReference type="FunFam" id="1.10.510.10:FF:000852">
    <property type="entry name" value="Mitogen-activated protein kinase kinase kinase 17"/>
    <property type="match status" value="1"/>
</dbReference>
<evidence type="ECO:0000256" key="6">
    <source>
        <dbReference type="ARBA" id="ARBA00022682"/>
    </source>
</evidence>
<dbReference type="InterPro" id="IPR008271">
    <property type="entry name" value="Ser/Thr_kinase_AS"/>
</dbReference>
<keyword evidence="16" id="KW-1185">Reference proteome</keyword>
<dbReference type="GO" id="GO:0004709">
    <property type="term" value="F:MAP kinase kinase kinase activity"/>
    <property type="evidence" value="ECO:0007669"/>
    <property type="project" value="UniProtKB-EC"/>
</dbReference>
<keyword evidence="6" id="KW-0938">Abscisic acid signaling pathway</keyword>
<sequence length="421" mass="46848">MDWTRVRPLGNGSSATVSLADSRRFGGFIAVKSVEFSQSKILQREQRILSTLSSPFVVSYIGEDVTLENDNKLMYNLFMEYVPGGTLTDTTIRHGGRLDESLIGYYTRQVVQGLEYLHSCGLVHCDIKGRNILVGEDGAKIADFGCSRWVNQPAEIAGTPMFMAPEVARGEEQGFACDIWALGCTVIEMATGGSPWSNVGCDAVGALYRIAFSGESPEFPSFLSEQAKDFLGQCLKRNPKQRWTASQLLKHPFLEEFNSCSKQIKESNSSSCSPTSILDRGIWNSLEESETRCCENENSTVADDNRIRRLAMCSGLPDWTSDQSWVTIRVNHNYDDDDEDKVEVVGGSGMASVSYNIEDFEIPAPSVRKELVNLSYSNVSDRNGRDSFEDFKNCRKSSVDCSNFIFVRDKDKLLSSLISRC</sequence>
<dbReference type="SMART" id="SM00220">
    <property type="entry name" value="S_TKc"/>
    <property type="match status" value="1"/>
</dbReference>
<dbReference type="InterPro" id="IPR052751">
    <property type="entry name" value="Plant_MAPKKK"/>
</dbReference>
<proteinExistence type="inferred from homology"/>
<dbReference type="InParanoid" id="A0A6P3ZEX4"/>
<evidence type="ECO:0000256" key="2">
    <source>
        <dbReference type="ARBA" id="ARBA00012406"/>
    </source>
</evidence>
<evidence type="ECO:0000256" key="14">
    <source>
        <dbReference type="RuleBase" id="RU000304"/>
    </source>
</evidence>
<protein>
    <recommendedName>
        <fullName evidence="2">mitogen-activated protein kinase kinase kinase</fullName>
        <ecNumber evidence="2">2.7.11.25</ecNumber>
    </recommendedName>
</protein>
<comment type="similarity">
    <text evidence="14">Belongs to the protein kinase superfamily.</text>
</comment>
<accession>A0A6P3ZEX4</accession>
<evidence type="ECO:0000259" key="15">
    <source>
        <dbReference type="PROSITE" id="PS50011"/>
    </source>
</evidence>
<dbReference type="Proteomes" id="UP001652623">
    <property type="component" value="Chromosome 4"/>
</dbReference>
<reference evidence="17" key="1">
    <citation type="submission" date="2025-08" db="UniProtKB">
        <authorList>
            <consortium name="RefSeq"/>
        </authorList>
    </citation>
    <scope>IDENTIFICATION</scope>
    <source>
        <tissue evidence="17">Seedling</tissue>
    </source>
</reference>
<evidence type="ECO:0000256" key="10">
    <source>
        <dbReference type="ARBA" id="ARBA00023242"/>
    </source>
</evidence>
<dbReference type="KEGG" id="zju:107414154"/>
<keyword evidence="10" id="KW-0539">Nucleus</keyword>
<evidence type="ECO:0000256" key="7">
    <source>
        <dbReference type="ARBA" id="ARBA00022741"/>
    </source>
</evidence>
<dbReference type="PROSITE" id="PS00107">
    <property type="entry name" value="PROTEIN_KINASE_ATP"/>
    <property type="match status" value="1"/>
</dbReference>
<dbReference type="PROSITE" id="PS00108">
    <property type="entry name" value="PROTEIN_KINASE_ST"/>
    <property type="match status" value="1"/>
</dbReference>
<dbReference type="GO" id="GO:0005524">
    <property type="term" value="F:ATP binding"/>
    <property type="evidence" value="ECO:0007669"/>
    <property type="project" value="UniProtKB-UniRule"/>
</dbReference>
<evidence type="ECO:0000256" key="13">
    <source>
        <dbReference type="PROSITE-ProRule" id="PRU10141"/>
    </source>
</evidence>